<dbReference type="InterPro" id="IPR036986">
    <property type="entry name" value="S4_RNA-bd_sf"/>
</dbReference>
<dbReference type="Pfam" id="PF01479">
    <property type="entry name" value="S4"/>
    <property type="match status" value="1"/>
</dbReference>
<dbReference type="SUPFAM" id="SSF55120">
    <property type="entry name" value="Pseudouridine synthase"/>
    <property type="match status" value="1"/>
</dbReference>
<comment type="catalytic activity">
    <reaction evidence="5">
        <text>a uridine in RNA = a pseudouridine in RNA</text>
        <dbReference type="Rhea" id="RHEA:48348"/>
        <dbReference type="Rhea" id="RHEA-COMP:12068"/>
        <dbReference type="Rhea" id="RHEA-COMP:12069"/>
        <dbReference type="ChEBI" id="CHEBI:65314"/>
        <dbReference type="ChEBI" id="CHEBI:65315"/>
    </reaction>
</comment>
<gene>
    <name evidence="7" type="ORF">EVJ47_01920</name>
</gene>
<dbReference type="InterPro" id="IPR050188">
    <property type="entry name" value="RluA_PseudoU_synthase"/>
</dbReference>
<dbReference type="PROSITE" id="PS01129">
    <property type="entry name" value="PSI_RLU"/>
    <property type="match status" value="1"/>
</dbReference>
<dbReference type="EC" id="5.4.99.-" evidence="5"/>
<proteinExistence type="inferred from homology"/>
<comment type="function">
    <text evidence="5">Responsible for synthesis of pseudouridine from uracil.</text>
</comment>
<evidence type="ECO:0000313" key="7">
    <source>
        <dbReference type="EMBL" id="RZD15055.1"/>
    </source>
</evidence>
<dbReference type="InterPro" id="IPR002942">
    <property type="entry name" value="S4_RNA-bd"/>
</dbReference>
<accession>A0A519BCP4</accession>
<dbReference type="Gene3D" id="3.10.290.10">
    <property type="entry name" value="RNA-binding S4 domain"/>
    <property type="match status" value="1"/>
</dbReference>
<name>A0A519BCP4_9DELT</name>
<dbReference type="PANTHER" id="PTHR21600:SF44">
    <property type="entry name" value="RIBOSOMAL LARGE SUBUNIT PSEUDOURIDINE SYNTHASE D"/>
    <property type="match status" value="1"/>
</dbReference>
<evidence type="ECO:0000259" key="6">
    <source>
        <dbReference type="SMART" id="SM00363"/>
    </source>
</evidence>
<evidence type="ECO:0000256" key="4">
    <source>
        <dbReference type="PROSITE-ProRule" id="PRU00182"/>
    </source>
</evidence>
<reference evidence="7 8" key="1">
    <citation type="submission" date="2019-01" db="EMBL/GenBank/DDBJ databases">
        <title>Insights into ecological role of a new deltaproteobacterial order Candidatus Sinidesulfobacterales (Sva0485) by metagenomics and metatranscriptomics.</title>
        <authorList>
            <person name="Tan S."/>
            <person name="Liu J."/>
            <person name="Fang Y."/>
            <person name="Hedlund B.P."/>
            <person name="Lian Z.H."/>
            <person name="Huang L.Y."/>
            <person name="Li J.T."/>
            <person name="Huang L.N."/>
            <person name="Li W.J."/>
            <person name="Jiang H.C."/>
            <person name="Dong H.L."/>
            <person name="Shu W.S."/>
        </authorList>
    </citation>
    <scope>NUCLEOTIDE SEQUENCE [LARGE SCALE GENOMIC DNA]</scope>
    <source>
        <strain evidence="7">AP3</strain>
    </source>
</reference>
<organism evidence="7 8">
    <name type="scientific">Candidatus Acidulodesulfobacterium ferriphilum</name>
    <dbReference type="NCBI Taxonomy" id="2597223"/>
    <lineage>
        <taxon>Bacteria</taxon>
        <taxon>Deltaproteobacteria</taxon>
        <taxon>Candidatus Acidulodesulfobacterales</taxon>
        <taxon>Candidatus Acidulodesulfobacterium</taxon>
    </lineage>
</organism>
<comment type="caution">
    <text evidence="7">The sequence shown here is derived from an EMBL/GenBank/DDBJ whole genome shotgun (WGS) entry which is preliminary data.</text>
</comment>
<dbReference type="PANTHER" id="PTHR21600">
    <property type="entry name" value="MITOCHONDRIAL RNA PSEUDOURIDINE SYNTHASE"/>
    <property type="match status" value="1"/>
</dbReference>
<dbReference type="PROSITE" id="PS50889">
    <property type="entry name" value="S4"/>
    <property type="match status" value="1"/>
</dbReference>
<dbReference type="CDD" id="cd00165">
    <property type="entry name" value="S4"/>
    <property type="match status" value="1"/>
</dbReference>
<feature type="domain" description="RNA-binding S4" evidence="6">
    <location>
        <begin position="13"/>
        <end position="73"/>
    </location>
</feature>
<evidence type="ECO:0000313" key="8">
    <source>
        <dbReference type="Proteomes" id="UP000320813"/>
    </source>
</evidence>
<feature type="active site" evidence="3">
    <location>
        <position position="137"/>
    </location>
</feature>
<dbReference type="EMBL" id="SGBD01000001">
    <property type="protein sequence ID" value="RZD15055.1"/>
    <property type="molecule type" value="Genomic_DNA"/>
</dbReference>
<dbReference type="GO" id="GO:0120159">
    <property type="term" value="F:rRNA pseudouridine synthase activity"/>
    <property type="evidence" value="ECO:0007669"/>
    <property type="project" value="UniProtKB-ARBA"/>
</dbReference>
<dbReference type="Pfam" id="PF00849">
    <property type="entry name" value="PseudoU_synth_2"/>
    <property type="match status" value="1"/>
</dbReference>
<sequence length="310" mass="34992">MGIVSFVCPYGNIRLDLFLKTRLLNNTRAYIQRLILSGNVTVNGLIVKKPAYKLKEGSVLTVKELEIKKTGLTPVDYNLEIIYEDDCIAVINKPAGITVHPGKGNYDNTLVNILIGKISNLSGIGGVERPGIVHRLDKDTSGIMLIAKNDLSHNALISSFKNREIKKTYLAICYGLFPQKYGCIEGFIKRDVKNRIRMQITKETGKYCLTRFETIRQIKGIATLLKVMPHTGRTHQIRVSLFETGHPIVGDKVYKRKDASDRYKSLNFVKRQMLHAYMLEFFHPKTGEKMALKAEVPGDMLWAFDSGDTI</sequence>
<dbReference type="Proteomes" id="UP000320813">
    <property type="component" value="Unassembled WGS sequence"/>
</dbReference>
<dbReference type="AlphaFoldDB" id="A0A519BCP4"/>
<comment type="similarity">
    <text evidence="1 5">Belongs to the pseudouridine synthase RluA family.</text>
</comment>
<dbReference type="NCBIfam" id="TIGR00005">
    <property type="entry name" value="rluA_subfam"/>
    <property type="match status" value="1"/>
</dbReference>
<dbReference type="InterPro" id="IPR006145">
    <property type="entry name" value="PsdUridine_synth_RsuA/RluA"/>
</dbReference>
<protein>
    <recommendedName>
        <fullName evidence="5">Pseudouridine synthase</fullName>
        <ecNumber evidence="5">5.4.99.-</ecNumber>
    </recommendedName>
</protein>
<evidence type="ECO:0000256" key="5">
    <source>
        <dbReference type="RuleBase" id="RU362028"/>
    </source>
</evidence>
<evidence type="ECO:0000256" key="2">
    <source>
        <dbReference type="ARBA" id="ARBA00023235"/>
    </source>
</evidence>
<dbReference type="InterPro" id="IPR006225">
    <property type="entry name" value="PsdUridine_synth_RluC/D"/>
</dbReference>
<dbReference type="InterPro" id="IPR020103">
    <property type="entry name" value="PsdUridine_synth_cat_dom_sf"/>
</dbReference>
<dbReference type="GO" id="GO:0000455">
    <property type="term" value="P:enzyme-directed rRNA pseudouridine synthesis"/>
    <property type="evidence" value="ECO:0007669"/>
    <property type="project" value="UniProtKB-ARBA"/>
</dbReference>
<keyword evidence="4" id="KW-0694">RNA-binding</keyword>
<dbReference type="CDD" id="cd02869">
    <property type="entry name" value="PseudoU_synth_RluA_like"/>
    <property type="match status" value="1"/>
</dbReference>
<dbReference type="SMART" id="SM00363">
    <property type="entry name" value="S4"/>
    <property type="match status" value="1"/>
</dbReference>
<dbReference type="InterPro" id="IPR006224">
    <property type="entry name" value="PsdUridine_synth_RluA-like_CS"/>
</dbReference>
<dbReference type="Gene3D" id="3.30.2350.10">
    <property type="entry name" value="Pseudouridine synthase"/>
    <property type="match status" value="1"/>
</dbReference>
<dbReference type="GO" id="GO:0003723">
    <property type="term" value="F:RNA binding"/>
    <property type="evidence" value="ECO:0007669"/>
    <property type="project" value="UniProtKB-KW"/>
</dbReference>
<evidence type="ECO:0000256" key="3">
    <source>
        <dbReference type="PIRSR" id="PIRSR606225-1"/>
    </source>
</evidence>
<dbReference type="SUPFAM" id="SSF55174">
    <property type="entry name" value="Alpha-L RNA-binding motif"/>
    <property type="match status" value="1"/>
</dbReference>
<evidence type="ECO:0000256" key="1">
    <source>
        <dbReference type="ARBA" id="ARBA00010876"/>
    </source>
</evidence>
<keyword evidence="2 5" id="KW-0413">Isomerase</keyword>